<reference evidence="2" key="1">
    <citation type="journal article" date="2020" name="Stud. Mycol.">
        <title>101 Dothideomycetes genomes: a test case for predicting lifestyles and emergence of pathogens.</title>
        <authorList>
            <person name="Haridas S."/>
            <person name="Albert R."/>
            <person name="Binder M."/>
            <person name="Bloem J."/>
            <person name="Labutti K."/>
            <person name="Salamov A."/>
            <person name="Andreopoulos B."/>
            <person name="Baker S."/>
            <person name="Barry K."/>
            <person name="Bills G."/>
            <person name="Bluhm B."/>
            <person name="Cannon C."/>
            <person name="Castanera R."/>
            <person name="Culley D."/>
            <person name="Daum C."/>
            <person name="Ezra D."/>
            <person name="Gonzalez J."/>
            <person name="Henrissat B."/>
            <person name="Kuo A."/>
            <person name="Liang C."/>
            <person name="Lipzen A."/>
            <person name="Lutzoni F."/>
            <person name="Magnuson J."/>
            <person name="Mondo S."/>
            <person name="Nolan M."/>
            <person name="Ohm R."/>
            <person name="Pangilinan J."/>
            <person name="Park H.-J."/>
            <person name="Ramirez L."/>
            <person name="Alfaro M."/>
            <person name="Sun H."/>
            <person name="Tritt A."/>
            <person name="Yoshinaga Y."/>
            <person name="Zwiers L.-H."/>
            <person name="Turgeon B."/>
            <person name="Goodwin S."/>
            <person name="Spatafora J."/>
            <person name="Crous P."/>
            <person name="Grigoriev I."/>
        </authorList>
    </citation>
    <scope>NUCLEOTIDE SEQUENCE</scope>
    <source>
        <strain evidence="2">CBS 627.86</strain>
    </source>
</reference>
<gene>
    <name evidence="2" type="ORF">BDV96DRAFT_644121</name>
</gene>
<evidence type="ECO:0000313" key="3">
    <source>
        <dbReference type="Proteomes" id="UP000799770"/>
    </source>
</evidence>
<sequence length="272" mass="30370">METTDGSDTDLSGPPSDRELSIMAQNIDGDLDDEESEEKNYDEEEDAGEDPGRVPGEKVNETTIVTELGWSRDYNKDINKFMKSELKAKGMLGIMSFSTQKERDTNDKIVDEVVDATITEKNIERSDKMTAARFRHLLCKKVRIQNGNKKNLDIKAENKKKQKSISPNETTFKVSLRGEGNRSIDFTASQISNTNVPDNAPKYSQTDLDYAQFKQLAEEGLGVKIGVLKARVRPSGLYSEYTIAAKGTVSLRSWGDTRGRRRRGAVVSFSPS</sequence>
<organism evidence="2 3">
    <name type="scientific">Lophiotrema nucula</name>
    <dbReference type="NCBI Taxonomy" id="690887"/>
    <lineage>
        <taxon>Eukaryota</taxon>
        <taxon>Fungi</taxon>
        <taxon>Dikarya</taxon>
        <taxon>Ascomycota</taxon>
        <taxon>Pezizomycotina</taxon>
        <taxon>Dothideomycetes</taxon>
        <taxon>Pleosporomycetidae</taxon>
        <taxon>Pleosporales</taxon>
        <taxon>Lophiotremataceae</taxon>
        <taxon>Lophiotrema</taxon>
    </lineage>
</organism>
<dbReference type="EMBL" id="ML977318">
    <property type="protein sequence ID" value="KAF2117782.1"/>
    <property type="molecule type" value="Genomic_DNA"/>
</dbReference>
<keyword evidence="3" id="KW-1185">Reference proteome</keyword>
<dbReference type="AlphaFoldDB" id="A0A6A5ZE95"/>
<dbReference type="Proteomes" id="UP000799770">
    <property type="component" value="Unassembled WGS sequence"/>
</dbReference>
<protein>
    <submittedName>
        <fullName evidence="2">Uncharacterized protein</fullName>
    </submittedName>
</protein>
<feature type="region of interest" description="Disordered" evidence="1">
    <location>
        <begin position="1"/>
        <end position="58"/>
    </location>
</feature>
<accession>A0A6A5ZE95</accession>
<feature type="compositionally biased region" description="Acidic residues" evidence="1">
    <location>
        <begin position="29"/>
        <end position="49"/>
    </location>
</feature>
<evidence type="ECO:0000313" key="2">
    <source>
        <dbReference type="EMBL" id="KAF2117782.1"/>
    </source>
</evidence>
<proteinExistence type="predicted"/>
<evidence type="ECO:0000256" key="1">
    <source>
        <dbReference type="SAM" id="MobiDB-lite"/>
    </source>
</evidence>
<name>A0A6A5ZE95_9PLEO</name>